<gene>
    <name evidence="1" type="ORF">Homavirus16_10</name>
</gene>
<protein>
    <submittedName>
        <fullName evidence="1">Uncharacterized protein</fullName>
    </submittedName>
</protein>
<name>A0A3G5A7M1_9VIRU</name>
<organism evidence="1">
    <name type="scientific">Homavirus sp</name>
    <dbReference type="NCBI Taxonomy" id="2487769"/>
    <lineage>
        <taxon>Viruses</taxon>
        <taxon>Varidnaviria</taxon>
        <taxon>Bamfordvirae</taxon>
        <taxon>Nucleocytoviricota</taxon>
        <taxon>Megaviricetes</taxon>
        <taxon>Imitervirales</taxon>
        <taxon>Mimiviridae</taxon>
        <taxon>Klosneuvirinae</taxon>
    </lineage>
</organism>
<accession>A0A3G5A7M1</accession>
<proteinExistence type="predicted"/>
<sequence>MTDNYNTEVTPTIYHCTCDGPSVGKYICEKCGKITKGNKLHFCTCSDRQLDDVNRCHNCDLPYSTTPLLCTWVAIVGIN</sequence>
<dbReference type="EMBL" id="MK072347">
    <property type="protein sequence ID" value="AYV82211.1"/>
    <property type="molecule type" value="Genomic_DNA"/>
</dbReference>
<evidence type="ECO:0000313" key="1">
    <source>
        <dbReference type="EMBL" id="AYV82211.1"/>
    </source>
</evidence>
<reference evidence="1" key="1">
    <citation type="submission" date="2018-10" db="EMBL/GenBank/DDBJ databases">
        <title>Hidden diversity of soil giant viruses.</title>
        <authorList>
            <person name="Schulz F."/>
            <person name="Alteio L."/>
            <person name="Goudeau D."/>
            <person name="Ryan E.M."/>
            <person name="Malmstrom R.R."/>
            <person name="Blanchard J."/>
            <person name="Woyke T."/>
        </authorList>
    </citation>
    <scope>NUCLEOTIDE SEQUENCE</scope>
    <source>
        <strain evidence="1">HOV1</strain>
    </source>
</reference>